<proteinExistence type="predicted"/>
<dbReference type="Proteomes" id="UP001139981">
    <property type="component" value="Unassembled WGS sequence"/>
</dbReference>
<dbReference type="EMBL" id="JANBVB010001367">
    <property type="protein sequence ID" value="KAJ2890407.1"/>
    <property type="molecule type" value="Genomic_DNA"/>
</dbReference>
<reference evidence="1" key="1">
    <citation type="submission" date="2022-07" db="EMBL/GenBank/DDBJ databases">
        <title>Phylogenomic reconstructions and comparative analyses of Kickxellomycotina fungi.</title>
        <authorList>
            <person name="Reynolds N.K."/>
            <person name="Stajich J.E."/>
            <person name="Barry K."/>
            <person name="Grigoriev I.V."/>
            <person name="Crous P."/>
            <person name="Smith M.E."/>
        </authorList>
    </citation>
    <scope>NUCLEOTIDE SEQUENCE</scope>
    <source>
        <strain evidence="1">CBS 190363</strain>
    </source>
</reference>
<keyword evidence="2" id="KW-1185">Reference proteome</keyword>
<name>A0ACC1LYN7_9FUNG</name>
<gene>
    <name evidence="1" type="ORF">IWW38_004151</name>
</gene>
<organism evidence="1 2">
    <name type="scientific">Coemansia aciculifera</name>
    <dbReference type="NCBI Taxonomy" id="417176"/>
    <lineage>
        <taxon>Eukaryota</taxon>
        <taxon>Fungi</taxon>
        <taxon>Fungi incertae sedis</taxon>
        <taxon>Zoopagomycota</taxon>
        <taxon>Kickxellomycotina</taxon>
        <taxon>Kickxellomycetes</taxon>
        <taxon>Kickxellales</taxon>
        <taxon>Kickxellaceae</taxon>
        <taxon>Coemansia</taxon>
    </lineage>
</organism>
<comment type="caution">
    <text evidence="1">The sequence shown here is derived from an EMBL/GenBank/DDBJ whole genome shotgun (WGS) entry which is preliminary data.</text>
</comment>
<sequence length="220" mass="23222">MIAGVKDRKVALLNFIGMLNASHEAMLSTLTEVGDRADRCLWLYDKTMNSHDEWKAIQESLKTSAAEEARKRAVTNAMRPYADPCQPESSTAAARLYAAAAATSSVTPSGSSEGIGASDKNGREVPVAISGSNTSCSDDLYNSRSASQVPSTQGMSSKAKGKMADIPANTGSMDWDDHENGHDDVYGDSAYGNSSYGNQSSYGNHPSYGTSGEGSSGRRS</sequence>
<evidence type="ECO:0000313" key="2">
    <source>
        <dbReference type="Proteomes" id="UP001139981"/>
    </source>
</evidence>
<accession>A0ACC1LYN7</accession>
<evidence type="ECO:0000313" key="1">
    <source>
        <dbReference type="EMBL" id="KAJ2890407.1"/>
    </source>
</evidence>
<protein>
    <submittedName>
        <fullName evidence="1">Uncharacterized protein</fullName>
    </submittedName>
</protein>